<feature type="coiled-coil region" evidence="1">
    <location>
        <begin position="156"/>
        <end position="246"/>
    </location>
</feature>
<evidence type="ECO:0000313" key="3">
    <source>
        <dbReference type="EMBL" id="VDL83783.1"/>
    </source>
</evidence>
<organism evidence="5">
    <name type="scientific">Nippostrongylus brasiliensis</name>
    <name type="common">Rat hookworm</name>
    <dbReference type="NCBI Taxonomy" id="27835"/>
    <lineage>
        <taxon>Eukaryota</taxon>
        <taxon>Metazoa</taxon>
        <taxon>Ecdysozoa</taxon>
        <taxon>Nematoda</taxon>
        <taxon>Chromadorea</taxon>
        <taxon>Rhabditida</taxon>
        <taxon>Rhabditina</taxon>
        <taxon>Rhabditomorpha</taxon>
        <taxon>Strongyloidea</taxon>
        <taxon>Heligmosomidae</taxon>
        <taxon>Nippostrongylus</taxon>
    </lineage>
</organism>
<keyword evidence="4" id="KW-1185">Reference proteome</keyword>
<dbReference type="OMA" id="KENSAWK"/>
<evidence type="ECO:0000256" key="1">
    <source>
        <dbReference type="SAM" id="Coils"/>
    </source>
</evidence>
<dbReference type="Proteomes" id="UP000271162">
    <property type="component" value="Unassembled WGS sequence"/>
</dbReference>
<dbReference type="WBParaSite" id="NBR_0002004601-mRNA-1">
    <property type="protein sequence ID" value="NBR_0002004601-mRNA-1"/>
    <property type="gene ID" value="NBR_0002004601"/>
</dbReference>
<reference evidence="3 4" key="2">
    <citation type="submission" date="2018-11" db="EMBL/GenBank/DDBJ databases">
        <authorList>
            <consortium name="Pathogen Informatics"/>
        </authorList>
    </citation>
    <scope>NUCLEOTIDE SEQUENCE [LARGE SCALE GENOMIC DNA]</scope>
</reference>
<evidence type="ECO:0000313" key="4">
    <source>
        <dbReference type="Proteomes" id="UP000271162"/>
    </source>
</evidence>
<feature type="compositionally biased region" description="Basic and acidic residues" evidence="2">
    <location>
        <begin position="325"/>
        <end position="341"/>
    </location>
</feature>
<accession>A0A0N4YS24</accession>
<protein>
    <submittedName>
        <fullName evidence="5">PDZ domain-containing protein</fullName>
    </submittedName>
</protein>
<evidence type="ECO:0000313" key="5">
    <source>
        <dbReference type="WBParaSite" id="NBR_0002004601-mRNA-1"/>
    </source>
</evidence>
<proteinExistence type="predicted"/>
<keyword evidence="1" id="KW-0175">Coiled coil</keyword>
<dbReference type="EMBL" id="UYSL01024740">
    <property type="protein sequence ID" value="VDL83783.1"/>
    <property type="molecule type" value="Genomic_DNA"/>
</dbReference>
<feature type="region of interest" description="Disordered" evidence="2">
    <location>
        <begin position="322"/>
        <end position="341"/>
    </location>
</feature>
<gene>
    <name evidence="3" type="ORF">NBR_LOCUS20047</name>
</gene>
<dbReference type="AlphaFoldDB" id="A0A0N4YS24"/>
<feature type="coiled-coil region" evidence="1">
    <location>
        <begin position="634"/>
        <end position="661"/>
    </location>
</feature>
<evidence type="ECO:0000256" key="2">
    <source>
        <dbReference type="SAM" id="MobiDB-lite"/>
    </source>
</evidence>
<dbReference type="STRING" id="27835.A0A0N4YS24"/>
<name>A0A0N4YS24_NIPBR</name>
<reference evidence="5" key="1">
    <citation type="submission" date="2017-02" db="UniProtKB">
        <authorList>
            <consortium name="WormBaseParasite"/>
        </authorList>
    </citation>
    <scope>IDENTIFICATION</scope>
</reference>
<sequence>MRSDPHTTANLSMMNASIVELMNRSLNTSKDVAGLKDKLLSLRGVTQQMFENLRSSGVLFEDILEVLGSGTEEMRNLAARIRAMKLDWQNVMDEKHVFMGVIEETVHSVSKLQMELSAWEQSLNETSFRLDLSMAHTATTQCYSAPPVQIDLEQDKQIHDDNLAELRTLISAKEEEIKQLHCAVEEAVESRNLALSSADDLRSEINEMETRLLAVMEERDQFKCAAEASEAEHRRAHAAKEDSQREVGRLRKEMEVTVRKLSMKDALVTDVEAKLNAAMEEVSDEQPYEPLDVSELIFQCATLKEDIAGREFKLQTLSAALDEEQERRQKENSAWKEDLESAKETSTALYRDLEKIRDELHTKEEAVRYLQDKLRISEENNVRMAEVISGYVDEGHREVSAGDTRTKAAAEVQTTRQFAKVKSREAQTDMTREFLAQMECDAVSFTSELKRLRSAHMELRDAIAQLVVKDVEPLPLQLDVATVEKSCKELSRYIHHERRRREKQATEIADTTSKIEQLRKKGTLWFCSAFDDIGGGSSKSISANEQGDGVLNDRRYDDPMRQTLFLMTSMAMELVKKIRQLSALYSAGKKINFTECIEMGRRLRNELNDRLLIVRSDEENESKKHCVPDLIHMVKILERDNRSLHECLKSLKAEYEALEKKNSGDPELAERIASQLRSIHAVMGEFKRNYGILQDTSNTANAKRDAPAQ</sequence>